<proteinExistence type="predicted"/>
<dbReference type="AlphaFoldDB" id="A0A4S2MPY3"/>
<feature type="compositionally biased region" description="Pro residues" evidence="1">
    <location>
        <begin position="1015"/>
        <end position="1036"/>
    </location>
</feature>
<feature type="compositionally biased region" description="Polar residues" evidence="1">
    <location>
        <begin position="508"/>
        <end position="519"/>
    </location>
</feature>
<feature type="region of interest" description="Disordered" evidence="1">
    <location>
        <begin position="261"/>
        <end position="355"/>
    </location>
</feature>
<evidence type="ECO:0000259" key="2">
    <source>
        <dbReference type="Pfam" id="PF25422"/>
    </source>
</evidence>
<dbReference type="InParanoid" id="A0A4S2MPY3"/>
<dbReference type="EMBL" id="ML220154">
    <property type="protein sequence ID" value="TGZ77369.1"/>
    <property type="molecule type" value="Genomic_DNA"/>
</dbReference>
<name>A0A4S2MPY3_9PEZI</name>
<feature type="compositionally biased region" description="Polar residues" evidence="1">
    <location>
        <begin position="763"/>
        <end position="774"/>
    </location>
</feature>
<feature type="compositionally biased region" description="Basic and acidic residues" evidence="1">
    <location>
        <begin position="749"/>
        <end position="761"/>
    </location>
</feature>
<feature type="compositionally biased region" description="Basic and acidic residues" evidence="1">
    <location>
        <begin position="1041"/>
        <end position="1062"/>
    </location>
</feature>
<feature type="compositionally biased region" description="Basic and acidic residues" evidence="1">
    <location>
        <begin position="520"/>
        <end position="531"/>
    </location>
</feature>
<protein>
    <recommendedName>
        <fullName evidence="2">DUF7892 domain-containing protein</fullName>
    </recommendedName>
</protein>
<dbReference type="OrthoDB" id="2322499at2759"/>
<organism evidence="3 4">
    <name type="scientific">Ascodesmis nigricans</name>
    <dbReference type="NCBI Taxonomy" id="341454"/>
    <lineage>
        <taxon>Eukaryota</taxon>
        <taxon>Fungi</taxon>
        <taxon>Dikarya</taxon>
        <taxon>Ascomycota</taxon>
        <taxon>Pezizomycotina</taxon>
        <taxon>Pezizomycetes</taxon>
        <taxon>Pezizales</taxon>
        <taxon>Ascodesmidaceae</taxon>
        <taxon>Ascodesmis</taxon>
    </lineage>
</organism>
<feature type="compositionally biased region" description="Basic and acidic residues" evidence="1">
    <location>
        <begin position="718"/>
        <end position="730"/>
    </location>
</feature>
<dbReference type="Proteomes" id="UP000298138">
    <property type="component" value="Unassembled WGS sequence"/>
</dbReference>
<feature type="region of interest" description="Disordered" evidence="1">
    <location>
        <begin position="714"/>
        <end position="928"/>
    </location>
</feature>
<gene>
    <name evidence="3" type="ORF">EX30DRAFT_398581</name>
</gene>
<feature type="compositionally biased region" description="Polar residues" evidence="1">
    <location>
        <begin position="887"/>
        <end position="899"/>
    </location>
</feature>
<evidence type="ECO:0000313" key="3">
    <source>
        <dbReference type="EMBL" id="TGZ77369.1"/>
    </source>
</evidence>
<reference evidence="3 4" key="1">
    <citation type="submission" date="2019-04" db="EMBL/GenBank/DDBJ databases">
        <title>Comparative genomics and transcriptomics to analyze fruiting body development in filamentous ascomycetes.</title>
        <authorList>
            <consortium name="DOE Joint Genome Institute"/>
            <person name="Lutkenhaus R."/>
            <person name="Traeger S."/>
            <person name="Breuer J."/>
            <person name="Kuo A."/>
            <person name="Lipzen A."/>
            <person name="Pangilinan J."/>
            <person name="Dilworth D."/>
            <person name="Sandor L."/>
            <person name="Poggeler S."/>
            <person name="Barry K."/>
            <person name="Grigoriev I.V."/>
            <person name="Nowrousian M."/>
        </authorList>
    </citation>
    <scope>NUCLEOTIDE SEQUENCE [LARGE SCALE GENOMIC DNA]</scope>
    <source>
        <strain evidence="3 4">CBS 389.68</strain>
    </source>
</reference>
<evidence type="ECO:0000256" key="1">
    <source>
        <dbReference type="SAM" id="MobiDB-lite"/>
    </source>
</evidence>
<keyword evidence="4" id="KW-1185">Reference proteome</keyword>
<dbReference type="InterPro" id="IPR057214">
    <property type="entry name" value="DUF7892"/>
</dbReference>
<evidence type="ECO:0000313" key="4">
    <source>
        <dbReference type="Proteomes" id="UP000298138"/>
    </source>
</evidence>
<feature type="region of interest" description="Disordered" evidence="1">
    <location>
        <begin position="484"/>
        <end position="531"/>
    </location>
</feature>
<feature type="compositionally biased region" description="Basic and acidic residues" evidence="1">
    <location>
        <begin position="858"/>
        <end position="872"/>
    </location>
</feature>
<feature type="compositionally biased region" description="Polar residues" evidence="1">
    <location>
        <begin position="737"/>
        <end position="748"/>
    </location>
</feature>
<feature type="region of interest" description="Disordered" evidence="1">
    <location>
        <begin position="999"/>
        <end position="1062"/>
    </location>
</feature>
<feature type="compositionally biased region" description="Basic and acidic residues" evidence="1">
    <location>
        <begin position="310"/>
        <end position="324"/>
    </location>
</feature>
<feature type="compositionally biased region" description="Basic and acidic residues" evidence="1">
    <location>
        <begin position="777"/>
        <end position="815"/>
    </location>
</feature>
<dbReference type="STRING" id="341454.A0A4S2MPY3"/>
<feature type="compositionally biased region" description="Polar residues" evidence="1">
    <location>
        <begin position="486"/>
        <end position="499"/>
    </location>
</feature>
<dbReference type="CDD" id="cd09917">
    <property type="entry name" value="F-box_SF"/>
    <property type="match status" value="1"/>
</dbReference>
<feature type="compositionally biased region" description="Basic and acidic residues" evidence="1">
    <location>
        <begin position="333"/>
        <end position="352"/>
    </location>
</feature>
<feature type="compositionally biased region" description="Pro residues" evidence="1">
    <location>
        <begin position="918"/>
        <end position="928"/>
    </location>
</feature>
<accession>A0A4S2MPY3</accession>
<dbReference type="Pfam" id="PF25422">
    <property type="entry name" value="DUF7892"/>
    <property type="match status" value="1"/>
</dbReference>
<feature type="compositionally biased region" description="Polar residues" evidence="1">
    <location>
        <begin position="261"/>
        <end position="273"/>
    </location>
</feature>
<feature type="domain" description="DUF7892" evidence="2">
    <location>
        <begin position="539"/>
        <end position="680"/>
    </location>
</feature>
<sequence length="1062" mass="122119">MAQNLPGQLAEGIVDSQEMIDAATERNNFIGQHEYDSSMGSSVQKIMVHPKVAPGSVHGVFLVTIWKKILSYLPPSELVRIASTSSFIHKLLVYQDDVLRQSRILHMPELPPPIPKLSEWEMLDLLYGTGCKVCQKPNVQATTCWSFRTRVCRKCLVNNTKKEHELDSVLMDSNSYRGASDTVPFGMVDEDDHWVPNPAGYKPGIGLTKIFWIPDIIDGYFTSSEDNNGENEVEQLQKKLHAMLLDVQQLEDAEARIRVQIQPTRSGHSAISSEESKPTPEFPQDIKPIPSETSSIPVVGLRPDTSLKWVKQEPDGSYSHKSEKQYSGSGFYKQEHTSDAQRPDKPQMDPHLNEGPPPHLMYLASYAEDVILRWKGRLSPETAAKFSIEVVRHVRETFIGVKPVGRYRLTLEDLKWLFDNKIKPIIRVHVPSMELFLCSLCPDNPRKWVFEPLIQHWCAKHNPIKGAKHAKVDWKQDWPAVGPFRSESSASNNSFNDGANRSEDRRFNMSSHSQPAWKTQSRDKGSENSNYSRREYQEDMANKMAKIAEDAMETWIQYGEIEGLQPSAQLFAVITKAARRYQTRFSEELPLSIFRRAVVTQPELQPLRAIDDLICVLCFKRQYKRMLQESFVSKMYNVEELLTHFEYSHMGTVKNSGAPVDWSREMIKLPPPRSIAGLVDGHEIYSPPRTLLEDIFPWAFASHALQQPKNWKFRSSPYHHDRDHEKESQNKYHKFHSFQNRPNFNSNKFSRDENRRDRADADTSSAHGFTSRSYPNRLRESRKNEGSKQSLRLERYQTDEDVRDDHPPKSRDHPRSSTISDYEQNLGARATTSATSEYPSKDSPLKRTKRASAADFMMDDHDSGRGRKEHSSRNIRPQSSKYDDPASRSQQALPVSNTTPRYRERSRSPSRIPAYARGPPPPPPIPIPPVPLRMDYPYPPDPYARSLDPKHADYPYPKYAGMYYPLPAQHMPHVTPDDYRMAYRSRVDTLPNYYESEARMPQPARAPNAHQDPSYRPPPPPPVPVMGYPPRPPYMTPAPSHDPRYDMERDRYEREYYARRGE</sequence>